<keyword evidence="4" id="KW-1185">Reference proteome</keyword>
<feature type="transmembrane region" description="Helical" evidence="2">
    <location>
        <begin position="149"/>
        <end position="167"/>
    </location>
</feature>
<organism evidence="3 4">
    <name type="scientific">Paxillus involutus ATCC 200175</name>
    <dbReference type="NCBI Taxonomy" id="664439"/>
    <lineage>
        <taxon>Eukaryota</taxon>
        <taxon>Fungi</taxon>
        <taxon>Dikarya</taxon>
        <taxon>Basidiomycota</taxon>
        <taxon>Agaricomycotina</taxon>
        <taxon>Agaricomycetes</taxon>
        <taxon>Agaricomycetidae</taxon>
        <taxon>Boletales</taxon>
        <taxon>Paxilineae</taxon>
        <taxon>Paxillaceae</taxon>
        <taxon>Paxillus</taxon>
    </lineage>
</organism>
<reference evidence="3 4" key="1">
    <citation type="submission" date="2014-06" db="EMBL/GenBank/DDBJ databases">
        <authorList>
            <consortium name="DOE Joint Genome Institute"/>
            <person name="Kuo A."/>
            <person name="Kohler A."/>
            <person name="Nagy L.G."/>
            <person name="Floudas D."/>
            <person name="Copeland A."/>
            <person name="Barry K.W."/>
            <person name="Cichocki N."/>
            <person name="Veneault-Fourrey C."/>
            <person name="LaButti K."/>
            <person name="Lindquist E.A."/>
            <person name="Lipzen A."/>
            <person name="Lundell T."/>
            <person name="Morin E."/>
            <person name="Murat C."/>
            <person name="Sun H."/>
            <person name="Tunlid A."/>
            <person name="Henrissat B."/>
            <person name="Grigoriev I.V."/>
            <person name="Hibbett D.S."/>
            <person name="Martin F."/>
            <person name="Nordberg H.P."/>
            <person name="Cantor M.N."/>
            <person name="Hua S.X."/>
        </authorList>
    </citation>
    <scope>NUCLEOTIDE SEQUENCE [LARGE SCALE GENOMIC DNA]</scope>
    <source>
        <strain evidence="3 4">ATCC 200175</strain>
    </source>
</reference>
<name>A0A0C9SZX8_PAXIN</name>
<reference evidence="4" key="2">
    <citation type="submission" date="2015-01" db="EMBL/GenBank/DDBJ databases">
        <title>Evolutionary Origins and Diversification of the Mycorrhizal Mutualists.</title>
        <authorList>
            <consortium name="DOE Joint Genome Institute"/>
            <consortium name="Mycorrhizal Genomics Consortium"/>
            <person name="Kohler A."/>
            <person name="Kuo A."/>
            <person name="Nagy L.G."/>
            <person name="Floudas D."/>
            <person name="Copeland A."/>
            <person name="Barry K.W."/>
            <person name="Cichocki N."/>
            <person name="Veneault-Fourrey C."/>
            <person name="LaButti K."/>
            <person name="Lindquist E.A."/>
            <person name="Lipzen A."/>
            <person name="Lundell T."/>
            <person name="Morin E."/>
            <person name="Murat C."/>
            <person name="Riley R."/>
            <person name="Ohm R."/>
            <person name="Sun H."/>
            <person name="Tunlid A."/>
            <person name="Henrissat B."/>
            <person name="Grigoriev I.V."/>
            <person name="Hibbett D.S."/>
            <person name="Martin F."/>
        </authorList>
    </citation>
    <scope>NUCLEOTIDE SEQUENCE [LARGE SCALE GENOMIC DNA]</scope>
    <source>
        <strain evidence="4">ATCC 200175</strain>
    </source>
</reference>
<evidence type="ECO:0000256" key="2">
    <source>
        <dbReference type="SAM" id="Phobius"/>
    </source>
</evidence>
<dbReference type="OrthoDB" id="2384193at2759"/>
<accession>A0A0C9SZX8</accession>
<feature type="region of interest" description="Disordered" evidence="1">
    <location>
        <begin position="300"/>
        <end position="350"/>
    </location>
</feature>
<feature type="compositionally biased region" description="Polar residues" evidence="1">
    <location>
        <begin position="311"/>
        <end position="320"/>
    </location>
</feature>
<proteinExistence type="predicted"/>
<evidence type="ECO:0000313" key="4">
    <source>
        <dbReference type="Proteomes" id="UP000053647"/>
    </source>
</evidence>
<keyword evidence="2" id="KW-0812">Transmembrane</keyword>
<feature type="transmembrane region" description="Helical" evidence="2">
    <location>
        <begin position="228"/>
        <end position="246"/>
    </location>
</feature>
<keyword evidence="2" id="KW-1133">Transmembrane helix</keyword>
<dbReference type="Proteomes" id="UP000053647">
    <property type="component" value="Unassembled WGS sequence"/>
</dbReference>
<dbReference type="AlphaFoldDB" id="A0A0C9SZX8"/>
<evidence type="ECO:0000256" key="1">
    <source>
        <dbReference type="SAM" id="MobiDB-lite"/>
    </source>
</evidence>
<dbReference type="HOGENOM" id="CLU_027213_0_0_1"/>
<feature type="transmembrane region" description="Helical" evidence="2">
    <location>
        <begin position="266"/>
        <end position="286"/>
    </location>
</feature>
<dbReference type="EMBL" id="KN819336">
    <property type="protein sequence ID" value="KIJ15669.1"/>
    <property type="molecule type" value="Genomic_DNA"/>
</dbReference>
<evidence type="ECO:0000313" key="3">
    <source>
        <dbReference type="EMBL" id="KIJ15669.1"/>
    </source>
</evidence>
<gene>
    <name evidence="3" type="ORF">PAXINDRAFT_77288</name>
</gene>
<feature type="transmembrane region" description="Helical" evidence="2">
    <location>
        <begin position="103"/>
        <end position="129"/>
    </location>
</feature>
<feature type="transmembrane region" description="Helical" evidence="2">
    <location>
        <begin position="179"/>
        <end position="200"/>
    </location>
</feature>
<keyword evidence="2" id="KW-0472">Membrane</keyword>
<sequence length="440" mass="49702">MAHLSPAVHLMWALITIMLGCFLVFHLWSFDRFKCLRWNHGPNSGAFKRVMTYSYLTSVPLIIIHAVGFAAIKYSYGFTVVPGSGILPTPYELWSDTARSAVLPLYLCFSFAWGLEMVTHLEELCFWLFLVNSQSTHSDWFRSPYFKTWAFGSFIAVIYMPFVTIFTREDPYKCEAYTFLAGSLGSLSLTIWFLPVLWTFPSFLENLKHAGVDMNTLVRLTKFHELNCIRIVFRFLFTIGFVILGIDGVRPHQHINDKMFPTDLLAMVSAIGCVVSSGITVVIFFPRSIEGEMAKKELAREGRRQSLLGRQGSTQQSNFSHTRHRLSHPRSEANHYRSPSRPDPLRTSISGLPSYEAANGVRAPPRPMSKGTIDESELGHDLKQFSPAMMLQPNRRTNDGDIELGTVVDLTEVALANHNSILRGGSVNRLALNWRSPIGK</sequence>
<feature type="transmembrane region" description="Helical" evidence="2">
    <location>
        <begin position="50"/>
        <end position="72"/>
    </location>
</feature>
<feature type="transmembrane region" description="Helical" evidence="2">
    <location>
        <begin position="12"/>
        <end position="30"/>
    </location>
</feature>
<protein>
    <submittedName>
        <fullName evidence="3">Uncharacterized protein</fullName>
    </submittedName>
</protein>